<dbReference type="InterPro" id="IPR011006">
    <property type="entry name" value="CheY-like_superfamily"/>
</dbReference>
<dbReference type="Pfam" id="PF08376">
    <property type="entry name" value="NIT"/>
    <property type="match status" value="1"/>
</dbReference>
<proteinExistence type="predicted"/>
<dbReference type="Gene3D" id="1.10.10.10">
    <property type="entry name" value="Winged helix-like DNA-binding domain superfamily/Winged helix DNA-binding domain"/>
    <property type="match status" value="1"/>
</dbReference>
<dbReference type="InterPro" id="IPR013587">
    <property type="entry name" value="Nitrate/nitrite_sensing"/>
</dbReference>
<dbReference type="Proteomes" id="UP000501648">
    <property type="component" value="Chromosome"/>
</dbReference>
<dbReference type="SUPFAM" id="SSF52172">
    <property type="entry name" value="CheY-like"/>
    <property type="match status" value="1"/>
</dbReference>
<evidence type="ECO:0000259" key="1">
    <source>
        <dbReference type="PROSITE" id="PS50921"/>
    </source>
</evidence>
<dbReference type="PROSITE" id="PS50921">
    <property type="entry name" value="ANTAR"/>
    <property type="match status" value="1"/>
</dbReference>
<organism evidence="2 3">
    <name type="scientific">Herbaspirillum rubrisubalbicans Os34</name>
    <dbReference type="NCBI Taxonomy" id="1235827"/>
    <lineage>
        <taxon>Bacteria</taxon>
        <taxon>Pseudomonadati</taxon>
        <taxon>Pseudomonadota</taxon>
        <taxon>Betaproteobacteria</taxon>
        <taxon>Burkholderiales</taxon>
        <taxon>Oxalobacteraceae</taxon>
        <taxon>Herbaspirillum</taxon>
    </lineage>
</organism>
<protein>
    <submittedName>
        <fullName evidence="2">Nitrate response regulator protein</fullName>
    </submittedName>
</protein>
<feature type="domain" description="ANTAR" evidence="1">
    <location>
        <begin position="349"/>
        <end position="410"/>
    </location>
</feature>
<accession>A0A6M3ZXY1</accession>
<evidence type="ECO:0000313" key="2">
    <source>
        <dbReference type="EMBL" id="QJQ03468.1"/>
    </source>
</evidence>
<gene>
    <name evidence="2" type="ORF">C798_25495</name>
</gene>
<dbReference type="EMBL" id="CP008956">
    <property type="protein sequence ID" value="QJQ03468.1"/>
    <property type="molecule type" value="Genomic_DNA"/>
</dbReference>
<reference evidence="2 3" key="1">
    <citation type="journal article" date="2012" name="J. Bacteriol.">
        <title>Genome sequence of the pathogenic Herbaspirillum seropedicae strain Os34, isolated from rice roots.</title>
        <authorList>
            <person name="Ye W."/>
            <person name="Ye S."/>
            <person name="Liu J."/>
            <person name="Chang S."/>
            <person name="Chen M."/>
            <person name="Zhu B."/>
            <person name="Guo L."/>
            <person name="An Q."/>
        </authorList>
    </citation>
    <scope>NUCLEOTIDE SEQUENCE [LARGE SCALE GENOMIC DNA]</scope>
    <source>
        <strain evidence="2 3">Os34</strain>
    </source>
</reference>
<dbReference type="RefSeq" id="WP_017449884.1">
    <property type="nucleotide sequence ID" value="NZ_CP008956.1"/>
</dbReference>
<dbReference type="InterPro" id="IPR005561">
    <property type="entry name" value="ANTAR"/>
</dbReference>
<name>A0A6M3ZXY1_9BURK</name>
<sequence length="419" mass="47360">MSNVLNYLITARRCEVEELQRLARTCQLVLTVGKLVHCLQQERGISNLYLGSRGERDAQAWQARVAASQAAQREFTAWLESTEHDNALSNGARLYTRIAFALHALDGLPRLRADIAALACSPSTSYERFKTLVGALLALVFEAADVAVDPQISRLLVALFNLMQGKEFAGRERATGAAAFAMGKITREQEQSIEYQIEMQEQALRRFESFAEGFRNEWSAMQATLPLADLERLRRKLLTAHERPLDPQLAETWYQCCSMRIDGLHRVEIHLAQYVQAQCRDKIVELQKELDDQGQLFSQSEGLDPLAPLTAFSSSLEDQALQDEPMHSGVGPHLRHTIVDMLRAQSERLQNLTQELATVRESLEERKLIERAKGVLMMKQGLNEENAYRLLRKHAMNQNRRIAEVAQAILSLTEILPQA</sequence>
<dbReference type="SMART" id="SM01012">
    <property type="entry name" value="ANTAR"/>
    <property type="match status" value="1"/>
</dbReference>
<dbReference type="GO" id="GO:0003723">
    <property type="term" value="F:RNA binding"/>
    <property type="evidence" value="ECO:0007669"/>
    <property type="project" value="InterPro"/>
</dbReference>
<dbReference type="InterPro" id="IPR036388">
    <property type="entry name" value="WH-like_DNA-bd_sf"/>
</dbReference>
<evidence type="ECO:0000313" key="3">
    <source>
        <dbReference type="Proteomes" id="UP000501648"/>
    </source>
</evidence>
<dbReference type="AlphaFoldDB" id="A0A6M3ZXY1"/>
<dbReference type="Pfam" id="PF03861">
    <property type="entry name" value="ANTAR"/>
    <property type="match status" value="1"/>
</dbReference>